<organism evidence="2 3">
    <name type="scientific">Tulasnella calospora MUT 4182</name>
    <dbReference type="NCBI Taxonomy" id="1051891"/>
    <lineage>
        <taxon>Eukaryota</taxon>
        <taxon>Fungi</taxon>
        <taxon>Dikarya</taxon>
        <taxon>Basidiomycota</taxon>
        <taxon>Agaricomycotina</taxon>
        <taxon>Agaricomycetes</taxon>
        <taxon>Cantharellales</taxon>
        <taxon>Tulasnellaceae</taxon>
        <taxon>Tulasnella</taxon>
    </lineage>
</organism>
<gene>
    <name evidence="2" type="ORF">M407DRAFT_247204</name>
</gene>
<dbReference type="Proteomes" id="UP000054248">
    <property type="component" value="Unassembled WGS sequence"/>
</dbReference>
<dbReference type="HOGENOM" id="CLU_2777741_0_0_1"/>
<dbReference type="AlphaFoldDB" id="A0A0C3PZX5"/>
<name>A0A0C3PZX5_9AGAM</name>
<sequence>MITWWPGVTACLLHLPLSECRTLVRRRPAAGTAASSESPQAEVPSSWNPLIGVVFFDPGFVVQFSELDF</sequence>
<feature type="chain" id="PRO_5002177229" description="Secreted protein" evidence="1">
    <location>
        <begin position="21"/>
        <end position="69"/>
    </location>
</feature>
<evidence type="ECO:0000313" key="3">
    <source>
        <dbReference type="Proteomes" id="UP000054248"/>
    </source>
</evidence>
<feature type="signal peptide" evidence="1">
    <location>
        <begin position="1"/>
        <end position="20"/>
    </location>
</feature>
<reference evidence="3" key="2">
    <citation type="submission" date="2015-01" db="EMBL/GenBank/DDBJ databases">
        <title>Evolutionary Origins and Diversification of the Mycorrhizal Mutualists.</title>
        <authorList>
            <consortium name="DOE Joint Genome Institute"/>
            <consortium name="Mycorrhizal Genomics Consortium"/>
            <person name="Kohler A."/>
            <person name="Kuo A."/>
            <person name="Nagy L.G."/>
            <person name="Floudas D."/>
            <person name="Copeland A."/>
            <person name="Barry K.W."/>
            <person name="Cichocki N."/>
            <person name="Veneault-Fourrey C."/>
            <person name="LaButti K."/>
            <person name="Lindquist E.A."/>
            <person name="Lipzen A."/>
            <person name="Lundell T."/>
            <person name="Morin E."/>
            <person name="Murat C."/>
            <person name="Riley R."/>
            <person name="Ohm R."/>
            <person name="Sun H."/>
            <person name="Tunlid A."/>
            <person name="Henrissat B."/>
            <person name="Grigoriev I.V."/>
            <person name="Hibbett D.S."/>
            <person name="Martin F."/>
        </authorList>
    </citation>
    <scope>NUCLEOTIDE SEQUENCE [LARGE SCALE GENOMIC DNA]</scope>
    <source>
        <strain evidence="3">MUT 4182</strain>
    </source>
</reference>
<evidence type="ECO:0000256" key="1">
    <source>
        <dbReference type="SAM" id="SignalP"/>
    </source>
</evidence>
<dbReference type="EMBL" id="KN823981">
    <property type="protein sequence ID" value="KIO15536.1"/>
    <property type="molecule type" value="Genomic_DNA"/>
</dbReference>
<accession>A0A0C3PZX5</accession>
<keyword evidence="1" id="KW-0732">Signal</keyword>
<evidence type="ECO:0008006" key="4">
    <source>
        <dbReference type="Google" id="ProtNLM"/>
    </source>
</evidence>
<keyword evidence="3" id="KW-1185">Reference proteome</keyword>
<protein>
    <recommendedName>
        <fullName evidence="4">Secreted protein</fullName>
    </recommendedName>
</protein>
<reference evidence="2 3" key="1">
    <citation type="submission" date="2014-04" db="EMBL/GenBank/DDBJ databases">
        <authorList>
            <consortium name="DOE Joint Genome Institute"/>
            <person name="Kuo A."/>
            <person name="Girlanda M."/>
            <person name="Perotto S."/>
            <person name="Kohler A."/>
            <person name="Nagy L.G."/>
            <person name="Floudas D."/>
            <person name="Copeland A."/>
            <person name="Barry K.W."/>
            <person name="Cichocki N."/>
            <person name="Veneault-Fourrey C."/>
            <person name="LaButti K."/>
            <person name="Lindquist E.A."/>
            <person name="Lipzen A."/>
            <person name="Lundell T."/>
            <person name="Morin E."/>
            <person name="Murat C."/>
            <person name="Sun H."/>
            <person name="Tunlid A."/>
            <person name="Henrissat B."/>
            <person name="Grigoriev I.V."/>
            <person name="Hibbett D.S."/>
            <person name="Martin F."/>
            <person name="Nordberg H.P."/>
            <person name="Cantor M.N."/>
            <person name="Hua S.X."/>
        </authorList>
    </citation>
    <scope>NUCLEOTIDE SEQUENCE [LARGE SCALE GENOMIC DNA]</scope>
    <source>
        <strain evidence="2 3">MUT 4182</strain>
    </source>
</reference>
<evidence type="ECO:0000313" key="2">
    <source>
        <dbReference type="EMBL" id="KIO15536.1"/>
    </source>
</evidence>
<proteinExistence type="predicted"/>